<evidence type="ECO:0000313" key="2">
    <source>
        <dbReference type="Proteomes" id="UP000250235"/>
    </source>
</evidence>
<dbReference type="EMBL" id="KQ999064">
    <property type="protein sequence ID" value="KZV42412.1"/>
    <property type="molecule type" value="Genomic_DNA"/>
</dbReference>
<reference evidence="1 2" key="1">
    <citation type="journal article" date="2015" name="Proc. Natl. Acad. Sci. U.S.A.">
        <title>The resurrection genome of Boea hygrometrica: A blueprint for survival of dehydration.</title>
        <authorList>
            <person name="Xiao L."/>
            <person name="Yang G."/>
            <person name="Zhang L."/>
            <person name="Yang X."/>
            <person name="Zhao S."/>
            <person name="Ji Z."/>
            <person name="Zhou Q."/>
            <person name="Hu M."/>
            <person name="Wang Y."/>
            <person name="Chen M."/>
            <person name="Xu Y."/>
            <person name="Jin H."/>
            <person name="Xiao X."/>
            <person name="Hu G."/>
            <person name="Bao F."/>
            <person name="Hu Y."/>
            <person name="Wan P."/>
            <person name="Li L."/>
            <person name="Deng X."/>
            <person name="Kuang T."/>
            <person name="Xiang C."/>
            <person name="Zhu J.K."/>
            <person name="Oliver M.J."/>
            <person name="He Y."/>
        </authorList>
    </citation>
    <scope>NUCLEOTIDE SEQUENCE [LARGE SCALE GENOMIC DNA]</scope>
    <source>
        <strain evidence="2">cv. XS01</strain>
    </source>
</reference>
<organism evidence="1 2">
    <name type="scientific">Dorcoceras hygrometricum</name>
    <dbReference type="NCBI Taxonomy" id="472368"/>
    <lineage>
        <taxon>Eukaryota</taxon>
        <taxon>Viridiplantae</taxon>
        <taxon>Streptophyta</taxon>
        <taxon>Embryophyta</taxon>
        <taxon>Tracheophyta</taxon>
        <taxon>Spermatophyta</taxon>
        <taxon>Magnoliopsida</taxon>
        <taxon>eudicotyledons</taxon>
        <taxon>Gunneridae</taxon>
        <taxon>Pentapetalae</taxon>
        <taxon>asterids</taxon>
        <taxon>lamiids</taxon>
        <taxon>Lamiales</taxon>
        <taxon>Gesneriaceae</taxon>
        <taxon>Didymocarpoideae</taxon>
        <taxon>Trichosporeae</taxon>
        <taxon>Loxocarpinae</taxon>
        <taxon>Dorcoceras</taxon>
    </lineage>
</organism>
<sequence length="100" mass="10855">MAREGCDAVSMGSDVLADVNVSQLFCSARSLLREIRCSADLQISLAISVASRFLEWVMCDVVYGVEHCLALLFGGCGICLCDAFYSDLARGFCLSERSDQ</sequence>
<keyword evidence="2" id="KW-1185">Reference proteome</keyword>
<evidence type="ECO:0000313" key="1">
    <source>
        <dbReference type="EMBL" id="KZV42412.1"/>
    </source>
</evidence>
<protein>
    <submittedName>
        <fullName evidence="1">F-box protein-like</fullName>
    </submittedName>
</protein>
<gene>
    <name evidence="1" type="ORF">F511_39931</name>
</gene>
<dbReference type="AlphaFoldDB" id="A0A2Z7C6G0"/>
<name>A0A2Z7C6G0_9LAMI</name>
<dbReference type="Proteomes" id="UP000250235">
    <property type="component" value="Unassembled WGS sequence"/>
</dbReference>
<accession>A0A2Z7C6G0</accession>
<proteinExistence type="predicted"/>